<feature type="signal peptide" evidence="4">
    <location>
        <begin position="1"/>
        <end position="18"/>
    </location>
</feature>
<dbReference type="Proteomes" id="UP000005446">
    <property type="component" value="Unassembled WGS sequence"/>
</dbReference>
<dbReference type="HOGENOM" id="CLU_032571_0_0_1"/>
<organism evidence="6 7">
    <name type="scientific">Glarea lozoyensis (strain ATCC 74030 / MF5533)</name>
    <dbReference type="NCBI Taxonomy" id="1104152"/>
    <lineage>
        <taxon>Eukaryota</taxon>
        <taxon>Fungi</taxon>
        <taxon>Dikarya</taxon>
        <taxon>Ascomycota</taxon>
        <taxon>Pezizomycotina</taxon>
        <taxon>Leotiomycetes</taxon>
        <taxon>Helotiales</taxon>
        <taxon>Helotiaceae</taxon>
        <taxon>Glarea</taxon>
    </lineage>
</organism>
<evidence type="ECO:0000256" key="4">
    <source>
        <dbReference type="SAM" id="SignalP"/>
    </source>
</evidence>
<dbReference type="OrthoDB" id="2342176at2759"/>
<proteinExistence type="predicted"/>
<reference evidence="6 7" key="1">
    <citation type="journal article" date="2012" name="Eukaryot. Cell">
        <title>Genome sequence of the fungus Glarea lozoyensis: the first genome sequence of a species from the Helotiaceae family.</title>
        <authorList>
            <person name="Youssar L."/>
            <person name="Gruening B.A."/>
            <person name="Erxleben A."/>
            <person name="Guenther S."/>
            <person name="Huettel W."/>
        </authorList>
    </citation>
    <scope>NUCLEOTIDE SEQUENCE [LARGE SCALE GENOMIC DNA]</scope>
    <source>
        <strain evidence="7">ATCC 74030 / MF5533</strain>
    </source>
</reference>
<dbReference type="CDD" id="cd00035">
    <property type="entry name" value="ChtBD1"/>
    <property type="match status" value="1"/>
</dbReference>
<dbReference type="SMART" id="SM00270">
    <property type="entry name" value="ChtBD1"/>
    <property type="match status" value="1"/>
</dbReference>
<feature type="region of interest" description="Disordered" evidence="3">
    <location>
        <begin position="195"/>
        <end position="259"/>
    </location>
</feature>
<sequence length="313" mass="31645">MHFTSFLAALALGSTAFAHMEMSDPMPFRSKLNKKLGDKVDYSMTAPLGEGKGLCKGYQSDISDLTGAGAPTGSYKAGAQASLTIMGAAAHNGGSCQASLSYDQGKTFKVIHSWEGNCPLASGGKFDFTVPSDAKAGSAILAWTWFNKSGNREMYMNCASVTIEAGSGAAPAVAFDSRPDIFVANLGTDCKTVEGKNVKFPNPGPDVTGAGDEGGYTGSACGGSGSAPSGGNTQSPTTPNAPADSKTPPPVNNDTPSQAPVTGGCGGGAKCPENTCCSKYGFCGTTPDHCGEGCDASAGKCGSLKLIRGGSYY</sequence>
<dbReference type="PANTHER" id="PTHR36182:SF1">
    <property type="entry name" value="PROTEIN, PUTATIVE (AFU_ORTHOLOGUE AFUA_6G10930)-RELATED"/>
    <property type="match status" value="1"/>
</dbReference>
<dbReference type="InParanoid" id="H0EW22"/>
<accession>H0EW22</accession>
<feature type="chain" id="PRO_5003532612" evidence="4">
    <location>
        <begin position="19"/>
        <end position="313"/>
    </location>
</feature>
<evidence type="ECO:0000259" key="5">
    <source>
        <dbReference type="PROSITE" id="PS50941"/>
    </source>
</evidence>
<dbReference type="PROSITE" id="PS50941">
    <property type="entry name" value="CHIT_BIND_I_2"/>
    <property type="match status" value="1"/>
</dbReference>
<evidence type="ECO:0000256" key="2">
    <source>
        <dbReference type="PROSITE-ProRule" id="PRU00261"/>
    </source>
</evidence>
<gene>
    <name evidence="6" type="ORF">M7I_6998</name>
</gene>
<comment type="caution">
    <text evidence="6">The sequence shown here is derived from an EMBL/GenBank/DDBJ whole genome shotgun (WGS) entry which is preliminary data.</text>
</comment>
<dbReference type="Pfam" id="PF00187">
    <property type="entry name" value="Chitin_bind_1"/>
    <property type="match status" value="1"/>
</dbReference>
<dbReference type="InterPro" id="IPR001002">
    <property type="entry name" value="Chitin-bd_1"/>
</dbReference>
<feature type="compositionally biased region" description="Gly residues" evidence="3">
    <location>
        <begin position="211"/>
        <end position="225"/>
    </location>
</feature>
<protein>
    <submittedName>
        <fullName evidence="6">Putative Killer toxin subunits alpha/beta</fullName>
    </submittedName>
</protein>
<feature type="disulfide bond" evidence="2">
    <location>
        <begin position="271"/>
        <end position="283"/>
    </location>
</feature>
<feature type="domain" description="Chitin-binding type-1" evidence="5">
    <location>
        <begin position="262"/>
        <end position="303"/>
    </location>
</feature>
<keyword evidence="7" id="KW-1185">Reference proteome</keyword>
<comment type="caution">
    <text evidence="2">Lacks conserved residue(s) required for the propagation of feature annotation.</text>
</comment>
<dbReference type="Gene3D" id="2.70.50.70">
    <property type="match status" value="1"/>
</dbReference>
<evidence type="ECO:0000256" key="1">
    <source>
        <dbReference type="ARBA" id="ARBA00022669"/>
    </source>
</evidence>
<dbReference type="InterPro" id="IPR036861">
    <property type="entry name" value="Endochitinase-like_sf"/>
</dbReference>
<keyword evidence="1 2" id="KW-0147">Chitin-binding</keyword>
<dbReference type="AlphaFoldDB" id="H0EW22"/>
<dbReference type="SUPFAM" id="SSF57016">
    <property type="entry name" value="Plant lectins/antimicrobial peptides"/>
    <property type="match status" value="1"/>
</dbReference>
<dbReference type="EMBL" id="AGUE01000200">
    <property type="protein sequence ID" value="EHK97268.1"/>
    <property type="molecule type" value="Genomic_DNA"/>
</dbReference>
<name>H0EW22_GLAL7</name>
<evidence type="ECO:0000313" key="7">
    <source>
        <dbReference type="Proteomes" id="UP000005446"/>
    </source>
</evidence>
<dbReference type="PANTHER" id="PTHR36182">
    <property type="entry name" value="PROTEIN, PUTATIVE (AFU_ORTHOLOGUE AFUA_6G10930)-RELATED"/>
    <property type="match status" value="1"/>
</dbReference>
<dbReference type="Gene3D" id="3.30.60.10">
    <property type="entry name" value="Endochitinase-like"/>
    <property type="match status" value="1"/>
</dbReference>
<feature type="disulfide bond" evidence="2">
    <location>
        <begin position="276"/>
        <end position="290"/>
    </location>
</feature>
<evidence type="ECO:0000313" key="6">
    <source>
        <dbReference type="EMBL" id="EHK97268.1"/>
    </source>
</evidence>
<keyword evidence="4" id="KW-0732">Signal</keyword>
<evidence type="ECO:0000256" key="3">
    <source>
        <dbReference type="SAM" id="MobiDB-lite"/>
    </source>
</evidence>
<dbReference type="GO" id="GO:0008061">
    <property type="term" value="F:chitin binding"/>
    <property type="evidence" value="ECO:0007669"/>
    <property type="project" value="UniProtKB-UniRule"/>
</dbReference>
<keyword evidence="2" id="KW-1015">Disulfide bond</keyword>